<dbReference type="CDD" id="cd12148">
    <property type="entry name" value="fungal_TF_MHR"/>
    <property type="match status" value="1"/>
</dbReference>
<keyword evidence="3" id="KW-0805">Transcription regulation</keyword>
<evidence type="ECO:0000256" key="4">
    <source>
        <dbReference type="ARBA" id="ARBA00023125"/>
    </source>
</evidence>
<keyword evidence="10" id="KW-1185">Reference proteome</keyword>
<feature type="region of interest" description="Disordered" evidence="7">
    <location>
        <begin position="82"/>
        <end position="119"/>
    </location>
</feature>
<keyword evidence="5" id="KW-0804">Transcription</keyword>
<name>A0A9P9DYY1_9HYPO</name>
<dbReference type="PANTHER" id="PTHR47171">
    <property type="entry name" value="FARA-RELATED"/>
    <property type="match status" value="1"/>
</dbReference>
<dbReference type="EMBL" id="JAGMUU010000022">
    <property type="protein sequence ID" value="KAH7127993.1"/>
    <property type="molecule type" value="Genomic_DNA"/>
</dbReference>
<keyword evidence="1" id="KW-0479">Metal-binding</keyword>
<dbReference type="GO" id="GO:0006351">
    <property type="term" value="P:DNA-templated transcription"/>
    <property type="evidence" value="ECO:0007669"/>
    <property type="project" value="InterPro"/>
</dbReference>
<dbReference type="SMART" id="SM00066">
    <property type="entry name" value="GAL4"/>
    <property type="match status" value="1"/>
</dbReference>
<dbReference type="GO" id="GO:0000981">
    <property type="term" value="F:DNA-binding transcription factor activity, RNA polymerase II-specific"/>
    <property type="evidence" value="ECO:0007669"/>
    <property type="project" value="InterPro"/>
</dbReference>
<evidence type="ECO:0000256" key="6">
    <source>
        <dbReference type="ARBA" id="ARBA00023242"/>
    </source>
</evidence>
<dbReference type="Pfam" id="PF04082">
    <property type="entry name" value="Fungal_trans"/>
    <property type="match status" value="1"/>
</dbReference>
<dbReference type="Pfam" id="PF00172">
    <property type="entry name" value="Zn_clus"/>
    <property type="match status" value="1"/>
</dbReference>
<dbReference type="InterPro" id="IPR052073">
    <property type="entry name" value="Amide_Lactam_Regulators"/>
</dbReference>
<dbReference type="SUPFAM" id="SSF57701">
    <property type="entry name" value="Zn2/Cys6 DNA-binding domain"/>
    <property type="match status" value="1"/>
</dbReference>
<dbReference type="PANTHER" id="PTHR47171:SF1">
    <property type="entry name" value="ZN(II)2CYS6 TRANSCRIPTION FACTOR (EUROFUNG)"/>
    <property type="match status" value="1"/>
</dbReference>
<dbReference type="PROSITE" id="PS50048">
    <property type="entry name" value="ZN2_CY6_FUNGAL_2"/>
    <property type="match status" value="1"/>
</dbReference>
<dbReference type="CDD" id="cd00067">
    <property type="entry name" value="GAL4"/>
    <property type="match status" value="1"/>
</dbReference>
<feature type="domain" description="Zn(2)-C6 fungal-type" evidence="8">
    <location>
        <begin position="20"/>
        <end position="51"/>
    </location>
</feature>
<dbReference type="InterPro" id="IPR001138">
    <property type="entry name" value="Zn2Cys6_DnaBD"/>
</dbReference>
<evidence type="ECO:0000259" key="8">
    <source>
        <dbReference type="PROSITE" id="PS50048"/>
    </source>
</evidence>
<dbReference type="Gene3D" id="4.10.240.10">
    <property type="entry name" value="Zn(2)-C6 fungal-type DNA-binding domain"/>
    <property type="match status" value="1"/>
</dbReference>
<evidence type="ECO:0000256" key="3">
    <source>
        <dbReference type="ARBA" id="ARBA00023015"/>
    </source>
</evidence>
<comment type="caution">
    <text evidence="9">The sequence shown here is derived from an EMBL/GenBank/DDBJ whole genome shotgun (WGS) entry which is preliminary data.</text>
</comment>
<gene>
    <name evidence="9" type="ORF">B0J13DRAFT_588682</name>
</gene>
<dbReference type="InterPro" id="IPR036864">
    <property type="entry name" value="Zn2-C6_fun-type_DNA-bd_sf"/>
</dbReference>
<evidence type="ECO:0000256" key="7">
    <source>
        <dbReference type="SAM" id="MobiDB-lite"/>
    </source>
</evidence>
<keyword evidence="2" id="KW-0862">Zinc</keyword>
<evidence type="ECO:0000256" key="2">
    <source>
        <dbReference type="ARBA" id="ARBA00022833"/>
    </source>
</evidence>
<feature type="region of interest" description="Disordered" evidence="7">
    <location>
        <begin position="638"/>
        <end position="689"/>
    </location>
</feature>
<accession>A0A9P9DYY1</accession>
<evidence type="ECO:0000256" key="1">
    <source>
        <dbReference type="ARBA" id="ARBA00022723"/>
    </source>
</evidence>
<reference evidence="9" key="1">
    <citation type="journal article" date="2021" name="Nat. Commun.">
        <title>Genetic determinants of endophytism in the Arabidopsis root mycobiome.</title>
        <authorList>
            <person name="Mesny F."/>
            <person name="Miyauchi S."/>
            <person name="Thiergart T."/>
            <person name="Pickel B."/>
            <person name="Atanasova L."/>
            <person name="Karlsson M."/>
            <person name="Huettel B."/>
            <person name="Barry K.W."/>
            <person name="Haridas S."/>
            <person name="Chen C."/>
            <person name="Bauer D."/>
            <person name="Andreopoulos W."/>
            <person name="Pangilinan J."/>
            <person name="LaButti K."/>
            <person name="Riley R."/>
            <person name="Lipzen A."/>
            <person name="Clum A."/>
            <person name="Drula E."/>
            <person name="Henrissat B."/>
            <person name="Kohler A."/>
            <person name="Grigoriev I.V."/>
            <person name="Martin F.M."/>
            <person name="Hacquard S."/>
        </authorList>
    </citation>
    <scope>NUCLEOTIDE SEQUENCE</scope>
    <source>
        <strain evidence="9">MPI-CAGE-AT-0021</strain>
    </source>
</reference>
<feature type="compositionally biased region" description="Polar residues" evidence="7">
    <location>
        <begin position="88"/>
        <end position="114"/>
    </location>
</feature>
<dbReference type="SMART" id="SM00906">
    <property type="entry name" value="Fungal_trans"/>
    <property type="match status" value="1"/>
</dbReference>
<dbReference type="OrthoDB" id="5121955at2759"/>
<evidence type="ECO:0000313" key="10">
    <source>
        <dbReference type="Proteomes" id="UP000717696"/>
    </source>
</evidence>
<organism evidence="9 10">
    <name type="scientific">Dactylonectria estremocensis</name>
    <dbReference type="NCBI Taxonomy" id="1079267"/>
    <lineage>
        <taxon>Eukaryota</taxon>
        <taxon>Fungi</taxon>
        <taxon>Dikarya</taxon>
        <taxon>Ascomycota</taxon>
        <taxon>Pezizomycotina</taxon>
        <taxon>Sordariomycetes</taxon>
        <taxon>Hypocreomycetidae</taxon>
        <taxon>Hypocreales</taxon>
        <taxon>Nectriaceae</taxon>
        <taxon>Dactylonectria</taxon>
    </lineage>
</organism>
<proteinExistence type="predicted"/>
<sequence>MEHSETSRSRLRRSDRTRVACRRCNSKKVKCTAASGIPCQGCITSRSECVLIDSQRGRYTRRRGRAPEDPPVTTMVHPSVVDGILSPQHPQSPADSLSQYQPSLNEGPASTVSGAESHIEEDGGHILQELSRSFERRAPRDCNAMLYLHITDQSVSSRQQPIHDAISTLYVGESFSLTYVIDDVLGPFLSDRLGYQRRLHFPIAEGFDPSDTGRRNIVNAQLKLLREEGILHLVSADALTKLVGTYFCWFHPCFPLISQPGFLQSCIENQMSLLVLNAVLLVAVTICDAADFLLTGCATRYQAREAFYRQAKALYDADSDPDKVNNITAVFLMSFWWNGSNDEKDSWHWLGIAISLAQSLGMHRSTAKSHMNEEKTKLWKRIWWCLRIRDTLTSGSIGRPQHFGNRDCDVEMLEPSDILDFDSDDESERKYYACQMARLSTIFSDIIASRYAAKGSDDRDQKLGLENSLDTFRSQIPPILQYRGIEGKAGQGLLASMLLMAYNFGVILLCRPPSSIGDESSTAVWGNRSKATEAANETTRVMEDILSISAVRLCQIHTIPALFNSLSMHVFALCTSGSIGRELSENRARICMLGLACLQDSWPVSGWILKLFVDIMKRLRKKLSGVAGPSIIDNLISDSETEQANRPGGRGQYVLQTGQHNQHKSPRTTLHSGSTTASRIPVASPTLPNDGVTTDTLNTELFPNLFMLDDILSDCSTNQVNFFDLLTVPNFKDLDTFLE</sequence>
<protein>
    <submittedName>
        <fullName evidence="9">Fungal-specific transcription factor domain-containing protein</fullName>
    </submittedName>
</protein>
<dbReference type="Proteomes" id="UP000717696">
    <property type="component" value="Unassembled WGS sequence"/>
</dbReference>
<dbReference type="InterPro" id="IPR007219">
    <property type="entry name" value="XnlR_reg_dom"/>
</dbReference>
<keyword evidence="4" id="KW-0238">DNA-binding</keyword>
<dbReference type="AlphaFoldDB" id="A0A9P9DYY1"/>
<feature type="compositionally biased region" description="Polar residues" evidence="7">
    <location>
        <begin position="667"/>
        <end position="678"/>
    </location>
</feature>
<evidence type="ECO:0000313" key="9">
    <source>
        <dbReference type="EMBL" id="KAH7127993.1"/>
    </source>
</evidence>
<keyword evidence="6" id="KW-0539">Nucleus</keyword>
<evidence type="ECO:0000256" key="5">
    <source>
        <dbReference type="ARBA" id="ARBA00023163"/>
    </source>
</evidence>
<dbReference type="GO" id="GO:0008270">
    <property type="term" value="F:zinc ion binding"/>
    <property type="evidence" value="ECO:0007669"/>
    <property type="project" value="InterPro"/>
</dbReference>
<dbReference type="GO" id="GO:0003677">
    <property type="term" value="F:DNA binding"/>
    <property type="evidence" value="ECO:0007669"/>
    <property type="project" value="UniProtKB-KW"/>
</dbReference>